<keyword evidence="5 7" id="KW-0472">Membrane</keyword>
<evidence type="ECO:0000313" key="9">
    <source>
        <dbReference type="EMBL" id="GAA4418321.1"/>
    </source>
</evidence>
<feature type="compositionally biased region" description="Basic and acidic residues" evidence="6">
    <location>
        <begin position="94"/>
        <end position="118"/>
    </location>
</feature>
<sequence length="131" mass="14586">MPVILIFAMVVYALIDCSRTPDDEMPAGLPKVLWIILIVLVPAVGALAWIIVSRVSRSKAQTTTDRRPGVWSAPTDRKPIRRSGPVAPDDDPEFLNRLERERRRAERERQARERRDDGTDPEASQGGTAAG</sequence>
<evidence type="ECO:0000313" key="10">
    <source>
        <dbReference type="Proteomes" id="UP001500622"/>
    </source>
</evidence>
<feature type="transmembrane region" description="Helical" evidence="7">
    <location>
        <begin position="33"/>
        <end position="52"/>
    </location>
</feature>
<keyword evidence="2" id="KW-1003">Cell membrane</keyword>
<dbReference type="Proteomes" id="UP001500622">
    <property type="component" value="Unassembled WGS sequence"/>
</dbReference>
<reference evidence="10" key="1">
    <citation type="journal article" date="2019" name="Int. J. Syst. Evol. Microbiol.">
        <title>The Global Catalogue of Microorganisms (GCM) 10K type strain sequencing project: providing services to taxonomists for standard genome sequencing and annotation.</title>
        <authorList>
            <consortium name="The Broad Institute Genomics Platform"/>
            <consortium name="The Broad Institute Genome Sequencing Center for Infectious Disease"/>
            <person name="Wu L."/>
            <person name="Ma J."/>
        </authorList>
    </citation>
    <scope>NUCLEOTIDE SEQUENCE [LARGE SCALE GENOMIC DNA]</scope>
    <source>
        <strain evidence="10">JCM 17810</strain>
    </source>
</reference>
<keyword evidence="10" id="KW-1185">Reference proteome</keyword>
<dbReference type="EMBL" id="BAABGN010000002">
    <property type="protein sequence ID" value="GAA4418321.1"/>
    <property type="molecule type" value="Genomic_DNA"/>
</dbReference>
<dbReference type="InterPro" id="IPR027379">
    <property type="entry name" value="CLS_N"/>
</dbReference>
<evidence type="ECO:0000256" key="4">
    <source>
        <dbReference type="ARBA" id="ARBA00022989"/>
    </source>
</evidence>
<keyword evidence="3 7" id="KW-0812">Transmembrane</keyword>
<keyword evidence="4 7" id="KW-1133">Transmembrane helix</keyword>
<dbReference type="Pfam" id="PF13396">
    <property type="entry name" value="PLDc_N"/>
    <property type="match status" value="1"/>
</dbReference>
<protein>
    <submittedName>
        <fullName evidence="9">PLD nuclease N-terminal domain-containing protein</fullName>
    </submittedName>
</protein>
<evidence type="ECO:0000259" key="8">
    <source>
        <dbReference type="Pfam" id="PF13396"/>
    </source>
</evidence>
<proteinExistence type="predicted"/>
<name>A0ABP8KYX4_9MICO</name>
<gene>
    <name evidence="9" type="ORF">GCM10023169_07760</name>
</gene>
<evidence type="ECO:0000256" key="6">
    <source>
        <dbReference type="SAM" id="MobiDB-lite"/>
    </source>
</evidence>
<comment type="caution">
    <text evidence="9">The sequence shown here is derived from an EMBL/GenBank/DDBJ whole genome shotgun (WGS) entry which is preliminary data.</text>
</comment>
<evidence type="ECO:0000256" key="2">
    <source>
        <dbReference type="ARBA" id="ARBA00022475"/>
    </source>
</evidence>
<feature type="domain" description="Cardiolipin synthase N-terminal" evidence="8">
    <location>
        <begin position="9"/>
        <end position="54"/>
    </location>
</feature>
<evidence type="ECO:0000256" key="5">
    <source>
        <dbReference type="ARBA" id="ARBA00023136"/>
    </source>
</evidence>
<evidence type="ECO:0000256" key="3">
    <source>
        <dbReference type="ARBA" id="ARBA00022692"/>
    </source>
</evidence>
<accession>A0ABP8KYX4</accession>
<comment type="subcellular location">
    <subcellularLocation>
        <location evidence="1">Cell membrane</location>
        <topology evidence="1">Multi-pass membrane protein</topology>
    </subcellularLocation>
</comment>
<evidence type="ECO:0000256" key="7">
    <source>
        <dbReference type="SAM" id="Phobius"/>
    </source>
</evidence>
<feature type="region of interest" description="Disordered" evidence="6">
    <location>
        <begin position="56"/>
        <end position="131"/>
    </location>
</feature>
<evidence type="ECO:0000256" key="1">
    <source>
        <dbReference type="ARBA" id="ARBA00004651"/>
    </source>
</evidence>
<organism evidence="9 10">
    <name type="scientific">Georgenia halophila</name>
    <dbReference type="NCBI Taxonomy" id="620889"/>
    <lineage>
        <taxon>Bacteria</taxon>
        <taxon>Bacillati</taxon>
        <taxon>Actinomycetota</taxon>
        <taxon>Actinomycetes</taxon>
        <taxon>Micrococcales</taxon>
        <taxon>Bogoriellaceae</taxon>
        <taxon>Georgenia</taxon>
    </lineage>
</organism>